<evidence type="ECO:0000313" key="2">
    <source>
        <dbReference type="Proteomes" id="UP001627154"/>
    </source>
</evidence>
<dbReference type="Proteomes" id="UP001627154">
    <property type="component" value="Unassembled WGS sequence"/>
</dbReference>
<keyword evidence="2" id="KW-1185">Reference proteome</keyword>
<name>A0ABD2WSX4_9HYME</name>
<dbReference type="AlphaFoldDB" id="A0ABD2WSX4"/>
<sequence>MRRRSLRKIEEDNCLRMVAGGLACCETLMSEGFEMTRCDVRTIVEFFVRYKPTWNFFGVGGDEIARAAKELEVKPGVSLDDLIGPLLYSVVKV</sequence>
<dbReference type="EMBL" id="JBJJXI010000074">
    <property type="protein sequence ID" value="KAL3396127.1"/>
    <property type="molecule type" value="Genomic_DNA"/>
</dbReference>
<evidence type="ECO:0000313" key="1">
    <source>
        <dbReference type="EMBL" id="KAL3396127.1"/>
    </source>
</evidence>
<accession>A0ABD2WSX4</accession>
<reference evidence="1 2" key="1">
    <citation type="journal article" date="2024" name="bioRxiv">
        <title>A reference genome for Trichogramma kaykai: A tiny desert-dwelling parasitoid wasp with competing sex-ratio distorters.</title>
        <authorList>
            <person name="Culotta J."/>
            <person name="Lindsey A.R."/>
        </authorList>
    </citation>
    <scope>NUCLEOTIDE SEQUENCE [LARGE SCALE GENOMIC DNA]</scope>
    <source>
        <strain evidence="1 2">KSX58</strain>
    </source>
</reference>
<proteinExistence type="predicted"/>
<comment type="caution">
    <text evidence="1">The sequence shown here is derived from an EMBL/GenBank/DDBJ whole genome shotgun (WGS) entry which is preliminary data.</text>
</comment>
<gene>
    <name evidence="1" type="ORF">TKK_009995</name>
</gene>
<protein>
    <submittedName>
        <fullName evidence="1">Uncharacterized protein</fullName>
    </submittedName>
</protein>
<organism evidence="1 2">
    <name type="scientific">Trichogramma kaykai</name>
    <dbReference type="NCBI Taxonomy" id="54128"/>
    <lineage>
        <taxon>Eukaryota</taxon>
        <taxon>Metazoa</taxon>
        <taxon>Ecdysozoa</taxon>
        <taxon>Arthropoda</taxon>
        <taxon>Hexapoda</taxon>
        <taxon>Insecta</taxon>
        <taxon>Pterygota</taxon>
        <taxon>Neoptera</taxon>
        <taxon>Endopterygota</taxon>
        <taxon>Hymenoptera</taxon>
        <taxon>Apocrita</taxon>
        <taxon>Proctotrupomorpha</taxon>
        <taxon>Chalcidoidea</taxon>
        <taxon>Trichogrammatidae</taxon>
        <taxon>Trichogramma</taxon>
    </lineage>
</organism>